<evidence type="ECO:0000313" key="6">
    <source>
        <dbReference type="Proteomes" id="UP000613266"/>
    </source>
</evidence>
<evidence type="ECO:0000313" key="5">
    <source>
        <dbReference type="EMBL" id="MBH9578474.1"/>
    </source>
</evidence>
<evidence type="ECO:0000256" key="2">
    <source>
        <dbReference type="ARBA" id="ARBA00021572"/>
    </source>
</evidence>
<dbReference type="GO" id="GO:0046677">
    <property type="term" value="P:response to antibiotic"/>
    <property type="evidence" value="ECO:0007669"/>
    <property type="project" value="UniProtKB-KW"/>
</dbReference>
<evidence type="ECO:0000256" key="3">
    <source>
        <dbReference type="ARBA" id="ARBA00023251"/>
    </source>
</evidence>
<dbReference type="SUPFAM" id="SSF54593">
    <property type="entry name" value="Glyoxalase/Bleomycin resistance protein/Dihydroxybiphenyl dioxygenase"/>
    <property type="match status" value="1"/>
</dbReference>
<dbReference type="AlphaFoldDB" id="A0A931J6K4"/>
<evidence type="ECO:0000256" key="1">
    <source>
        <dbReference type="ARBA" id="ARBA00011051"/>
    </source>
</evidence>
<dbReference type="Pfam" id="PF19581">
    <property type="entry name" value="Glyoxalase_7"/>
    <property type="match status" value="1"/>
</dbReference>
<dbReference type="RefSeq" id="WP_198112241.1">
    <property type="nucleotide sequence ID" value="NZ_JAEDAK010000012.1"/>
</dbReference>
<keyword evidence="6" id="KW-1185">Reference proteome</keyword>
<gene>
    <name evidence="5" type="ORF">I7X39_16395</name>
</gene>
<organism evidence="5 6">
    <name type="scientific">Inhella proteolytica</name>
    <dbReference type="NCBI Taxonomy" id="2795029"/>
    <lineage>
        <taxon>Bacteria</taxon>
        <taxon>Pseudomonadati</taxon>
        <taxon>Pseudomonadota</taxon>
        <taxon>Betaproteobacteria</taxon>
        <taxon>Burkholderiales</taxon>
        <taxon>Sphaerotilaceae</taxon>
        <taxon>Inhella</taxon>
    </lineage>
</organism>
<dbReference type="Proteomes" id="UP000613266">
    <property type="component" value="Unassembled WGS sequence"/>
</dbReference>
<feature type="domain" description="VOC" evidence="4">
    <location>
        <begin position="3"/>
        <end position="120"/>
    </location>
</feature>
<evidence type="ECO:0000259" key="4">
    <source>
        <dbReference type="PROSITE" id="PS51819"/>
    </source>
</evidence>
<accession>A0A931J6K4</accession>
<dbReference type="Gene3D" id="3.10.180.10">
    <property type="entry name" value="2,3-Dihydroxybiphenyl 1,2-Dioxygenase, domain 1"/>
    <property type="match status" value="1"/>
</dbReference>
<dbReference type="InterPro" id="IPR000335">
    <property type="entry name" value="Bleomycin-R"/>
</dbReference>
<sequence length="121" mass="13517">MSPPKQTVVPQLRMTNAARSRAFYVEQLGFSVDWEHQFEPGLPLFLQITRAGQTLFLTGHAGDCEVGGAVYFWVPDVDACYTAFTARGVRPVKPIGDTDYGVREFLIHDPDGNRLRFGTLI</sequence>
<keyword evidence="3" id="KW-0046">Antibiotic resistance</keyword>
<dbReference type="PROSITE" id="PS51819">
    <property type="entry name" value="VOC"/>
    <property type="match status" value="1"/>
</dbReference>
<protein>
    <recommendedName>
        <fullName evidence="2">Bleomycin resistance protein</fullName>
    </recommendedName>
</protein>
<name>A0A931J6K4_9BURK</name>
<dbReference type="EMBL" id="JAEDAK010000012">
    <property type="protein sequence ID" value="MBH9578474.1"/>
    <property type="molecule type" value="Genomic_DNA"/>
</dbReference>
<dbReference type="InterPro" id="IPR029068">
    <property type="entry name" value="Glyas_Bleomycin-R_OHBP_Dase"/>
</dbReference>
<dbReference type="InterPro" id="IPR037523">
    <property type="entry name" value="VOC_core"/>
</dbReference>
<comment type="caution">
    <text evidence="5">The sequence shown here is derived from an EMBL/GenBank/DDBJ whole genome shotgun (WGS) entry which is preliminary data.</text>
</comment>
<reference evidence="5" key="1">
    <citation type="submission" date="2020-12" db="EMBL/GenBank/DDBJ databases">
        <title>The genome sequence of Inhella sp. 1Y17.</title>
        <authorList>
            <person name="Liu Y."/>
        </authorList>
    </citation>
    <scope>NUCLEOTIDE SEQUENCE</scope>
    <source>
        <strain evidence="5">1Y17</strain>
    </source>
</reference>
<comment type="similarity">
    <text evidence="1">Belongs to the bleomycin resistance protein family.</text>
</comment>
<dbReference type="CDD" id="cd08349">
    <property type="entry name" value="BLMA_like"/>
    <property type="match status" value="1"/>
</dbReference>
<proteinExistence type="inferred from homology"/>